<gene>
    <name evidence="3" type="ORF">FHW16_002365</name>
</gene>
<keyword evidence="2" id="KW-0812">Transmembrane</keyword>
<name>A0A839EEV7_9HYPH</name>
<keyword evidence="4" id="KW-1185">Reference proteome</keyword>
<keyword evidence="2" id="KW-1133">Transmembrane helix</keyword>
<dbReference type="AlphaFoldDB" id="A0A839EEV7"/>
<dbReference type="EMBL" id="JACGXN010000002">
    <property type="protein sequence ID" value="MBA8878653.1"/>
    <property type="molecule type" value="Genomic_DNA"/>
</dbReference>
<feature type="transmembrane region" description="Helical" evidence="2">
    <location>
        <begin position="20"/>
        <end position="40"/>
    </location>
</feature>
<dbReference type="InterPro" id="IPR009273">
    <property type="entry name" value="DUF930"/>
</dbReference>
<comment type="caution">
    <text evidence="3">The sequence shown here is derived from an EMBL/GenBank/DDBJ whole genome shotgun (WGS) entry which is preliminary data.</text>
</comment>
<evidence type="ECO:0008006" key="5">
    <source>
        <dbReference type="Google" id="ProtNLM"/>
    </source>
</evidence>
<evidence type="ECO:0000313" key="3">
    <source>
        <dbReference type="EMBL" id="MBA8878653.1"/>
    </source>
</evidence>
<protein>
    <recommendedName>
        <fullName evidence="5">DUF930 domain-containing protein</fullName>
    </recommendedName>
</protein>
<proteinExistence type="predicted"/>
<keyword evidence="2" id="KW-0472">Membrane</keyword>
<evidence type="ECO:0000256" key="2">
    <source>
        <dbReference type="SAM" id="Phobius"/>
    </source>
</evidence>
<accession>A0A839EEV7</accession>
<organism evidence="3 4">
    <name type="scientific">Phyllobacterium myrsinacearum</name>
    <dbReference type="NCBI Taxonomy" id="28101"/>
    <lineage>
        <taxon>Bacteria</taxon>
        <taxon>Pseudomonadati</taxon>
        <taxon>Pseudomonadota</taxon>
        <taxon>Alphaproteobacteria</taxon>
        <taxon>Hyphomicrobiales</taxon>
        <taxon>Phyllobacteriaceae</taxon>
        <taxon>Phyllobacterium</taxon>
    </lineage>
</organism>
<dbReference type="Pfam" id="PF06059">
    <property type="entry name" value="DUF930"/>
    <property type="match status" value="1"/>
</dbReference>
<sequence length="227" mass="24271">MSLVAGETFANVPSREASTSGVVVSAVLHLLLVLALIALARPFRFNAPVEETIDLQIVPAVPPETKPAAQPILPPASTPLPDVLPAPRQEAAPDATEQPAMHKATTMLSAGVLADPRSRQTREALPTLELGTRLEQICNLEAMAQVAKWDKSFKPDRVIAYAMANTKVKSGVITATGAAMRSGGNWYNLAFNCAISPETQQVQSFEFTVGKPIPREQWAGHALAPVY</sequence>
<feature type="compositionally biased region" description="Pro residues" evidence="1">
    <location>
        <begin position="72"/>
        <end position="84"/>
    </location>
</feature>
<dbReference type="Proteomes" id="UP000549052">
    <property type="component" value="Unassembled WGS sequence"/>
</dbReference>
<feature type="region of interest" description="Disordered" evidence="1">
    <location>
        <begin position="64"/>
        <end position="97"/>
    </location>
</feature>
<evidence type="ECO:0000256" key="1">
    <source>
        <dbReference type="SAM" id="MobiDB-lite"/>
    </source>
</evidence>
<reference evidence="3 4" key="1">
    <citation type="submission" date="2020-07" db="EMBL/GenBank/DDBJ databases">
        <title>Genomic Encyclopedia of Type Strains, Phase IV (KMG-V): Genome sequencing to study the core and pangenomes of soil and plant-associated prokaryotes.</title>
        <authorList>
            <person name="Whitman W."/>
        </authorList>
    </citation>
    <scope>NUCLEOTIDE SEQUENCE [LARGE SCALE GENOMIC DNA]</scope>
    <source>
        <strain evidence="3 4">AN3</strain>
    </source>
</reference>
<evidence type="ECO:0000313" key="4">
    <source>
        <dbReference type="Proteomes" id="UP000549052"/>
    </source>
</evidence>
<dbReference type="RefSeq" id="WP_348643876.1">
    <property type="nucleotide sequence ID" value="NZ_JACGXN010000002.1"/>
</dbReference>